<evidence type="ECO:0000256" key="1">
    <source>
        <dbReference type="SAM" id="MobiDB-lite"/>
    </source>
</evidence>
<organism evidence="3 4">
    <name type="scientific">Steinernema glaseri</name>
    <dbReference type="NCBI Taxonomy" id="37863"/>
    <lineage>
        <taxon>Eukaryota</taxon>
        <taxon>Metazoa</taxon>
        <taxon>Ecdysozoa</taxon>
        <taxon>Nematoda</taxon>
        <taxon>Chromadorea</taxon>
        <taxon>Rhabditida</taxon>
        <taxon>Tylenchina</taxon>
        <taxon>Panagrolaimomorpha</taxon>
        <taxon>Strongyloidoidea</taxon>
        <taxon>Steinernematidae</taxon>
        <taxon>Steinernema</taxon>
    </lineage>
</organism>
<protein>
    <submittedName>
        <fullName evidence="4">Aminotran_1_2 domain-containing protein</fullName>
    </submittedName>
</protein>
<dbReference type="AlphaFoldDB" id="A0A1I8AEQ0"/>
<feature type="region of interest" description="Disordered" evidence="1">
    <location>
        <begin position="640"/>
        <end position="694"/>
    </location>
</feature>
<dbReference type="InterPro" id="IPR015424">
    <property type="entry name" value="PyrdxlP-dep_Trfase"/>
</dbReference>
<dbReference type="CDD" id="cd00609">
    <property type="entry name" value="AAT_like"/>
    <property type="match status" value="1"/>
</dbReference>
<dbReference type="PANTHER" id="PTHR46577">
    <property type="entry name" value="HTH-TYPE TRANSCRIPTIONAL REGULATORY PROTEIN GABR"/>
    <property type="match status" value="1"/>
</dbReference>
<feature type="compositionally biased region" description="Basic and acidic residues" evidence="1">
    <location>
        <begin position="678"/>
        <end position="694"/>
    </location>
</feature>
<evidence type="ECO:0000313" key="4">
    <source>
        <dbReference type="WBParaSite" id="L893_g5028.t1"/>
    </source>
</evidence>
<dbReference type="Proteomes" id="UP000095287">
    <property type="component" value="Unplaced"/>
</dbReference>
<dbReference type="WBParaSite" id="L893_g5028.t1">
    <property type="protein sequence ID" value="L893_g5028.t1"/>
    <property type="gene ID" value="L893_g5028"/>
</dbReference>
<reference evidence="4" key="1">
    <citation type="submission" date="2016-11" db="UniProtKB">
        <authorList>
            <consortium name="WormBaseParasite"/>
        </authorList>
    </citation>
    <scope>IDENTIFICATION</scope>
</reference>
<dbReference type="InterPro" id="IPR051446">
    <property type="entry name" value="HTH_trans_reg/aminotransferase"/>
</dbReference>
<dbReference type="Pfam" id="PF00155">
    <property type="entry name" value="Aminotran_1_2"/>
    <property type="match status" value="1"/>
</dbReference>
<sequence>MADYPPPEGLWGLRLQIADYLAASKGILADPDHIIITAGTQESLSLIAAHFLDENSCAVHESPGYTGFSNLLARHRAKGIPVPVDQYGLRTDQLPDKAVQLAFVTPSHQYPLGHTLTVSRRQELLAWASSSGALIIEDDYDGDFCYGPALPAALKAMSPGQVIYLGSFSKTLGPGLRLGYMVCPPHLSQDFIARKALLNNGSPWLTQAVLARFFDEYDYPRHLQYLRRRYMEQRNTLLQGLKKVWGNTGVGQGLIKVRGQIDNLFDTHGDTQLIVGNAHESALLGTHFVVNGVGNGQHQTAVVAQMRGQYKDFQAIQEVEDFDALFQHHAHQATEAIAEQLSRTLMLRVILQARILHVLDLGMGLQMARQRQCVGTDALHTQRQGFRAYGQTVSHVGRQGAAHIAQALFSDLHQAPVLRIAVAVYLGNIGIGYLCTRIGNGFNKDHTGIGLACRLYLGQIGCIHQRGLHTQIAQGTQEAVGIAEQVFAGNQVIALTQQGKQGGTQGSHASCKADAAYPFFHACNLGFQRRRGRRALAGISKAGLALKDRSQLTRILKPELGRRVQWLMNSAMLRAQATAFYCAHHGDGHQLVAGFTGQTAHALALGTHYPGHGAAGIYLVEGMGGLIARADQPDIALAQHAHDPPHDHEAQSRHGPPPHWHYASRRPDCGDLSPRPESTGKEPDRPLPDHPAIR</sequence>
<feature type="compositionally biased region" description="Basic and acidic residues" evidence="1">
    <location>
        <begin position="640"/>
        <end position="652"/>
    </location>
</feature>
<feature type="domain" description="Aminotransferase class I/classII large" evidence="2">
    <location>
        <begin position="3"/>
        <end position="244"/>
    </location>
</feature>
<name>A0A1I8AEQ0_9BILA</name>
<dbReference type="SUPFAM" id="SSF53383">
    <property type="entry name" value="PLP-dependent transferases"/>
    <property type="match status" value="1"/>
</dbReference>
<dbReference type="InterPro" id="IPR004839">
    <property type="entry name" value="Aminotransferase_I/II_large"/>
</dbReference>
<dbReference type="PANTHER" id="PTHR46577:SF1">
    <property type="entry name" value="HTH-TYPE TRANSCRIPTIONAL REGULATORY PROTEIN GABR"/>
    <property type="match status" value="1"/>
</dbReference>
<keyword evidence="3" id="KW-1185">Reference proteome</keyword>
<dbReference type="InterPro" id="IPR015421">
    <property type="entry name" value="PyrdxlP-dep_Trfase_major"/>
</dbReference>
<accession>A0A1I8AEQ0</accession>
<dbReference type="Gene3D" id="3.40.640.10">
    <property type="entry name" value="Type I PLP-dependent aspartate aminotransferase-like (Major domain)"/>
    <property type="match status" value="1"/>
</dbReference>
<evidence type="ECO:0000313" key="3">
    <source>
        <dbReference type="Proteomes" id="UP000095287"/>
    </source>
</evidence>
<proteinExistence type="predicted"/>
<evidence type="ECO:0000259" key="2">
    <source>
        <dbReference type="Pfam" id="PF00155"/>
    </source>
</evidence>
<dbReference type="GO" id="GO:0030170">
    <property type="term" value="F:pyridoxal phosphate binding"/>
    <property type="evidence" value="ECO:0007669"/>
    <property type="project" value="InterPro"/>
</dbReference>